<comment type="caution">
    <text evidence="2">The sequence shown here is derived from an EMBL/GenBank/DDBJ whole genome shotgun (WGS) entry which is preliminary data.</text>
</comment>
<dbReference type="AlphaFoldDB" id="A0A9X0DC44"/>
<keyword evidence="3" id="KW-1185">Reference proteome</keyword>
<dbReference type="EMBL" id="MU825396">
    <property type="protein sequence ID" value="KAJ7394211.1"/>
    <property type="molecule type" value="Genomic_DNA"/>
</dbReference>
<accession>A0A9X0DC44</accession>
<evidence type="ECO:0000313" key="2">
    <source>
        <dbReference type="EMBL" id="KAJ7394211.1"/>
    </source>
</evidence>
<feature type="compositionally biased region" description="Basic and acidic residues" evidence="1">
    <location>
        <begin position="33"/>
        <end position="53"/>
    </location>
</feature>
<evidence type="ECO:0000313" key="3">
    <source>
        <dbReference type="Proteomes" id="UP001163046"/>
    </source>
</evidence>
<reference evidence="2" key="1">
    <citation type="submission" date="2023-01" db="EMBL/GenBank/DDBJ databases">
        <title>Genome assembly of the deep-sea coral Lophelia pertusa.</title>
        <authorList>
            <person name="Herrera S."/>
            <person name="Cordes E."/>
        </authorList>
    </citation>
    <scope>NUCLEOTIDE SEQUENCE</scope>
    <source>
        <strain evidence="2">USNM1676648</strain>
        <tissue evidence="2">Polyp</tissue>
    </source>
</reference>
<organism evidence="2 3">
    <name type="scientific">Desmophyllum pertusum</name>
    <dbReference type="NCBI Taxonomy" id="174260"/>
    <lineage>
        <taxon>Eukaryota</taxon>
        <taxon>Metazoa</taxon>
        <taxon>Cnidaria</taxon>
        <taxon>Anthozoa</taxon>
        <taxon>Hexacorallia</taxon>
        <taxon>Scleractinia</taxon>
        <taxon>Caryophylliina</taxon>
        <taxon>Caryophylliidae</taxon>
        <taxon>Desmophyllum</taxon>
    </lineage>
</organism>
<feature type="compositionally biased region" description="Polar residues" evidence="1">
    <location>
        <begin position="8"/>
        <end position="26"/>
    </location>
</feature>
<protein>
    <submittedName>
        <fullName evidence="2">Uncharacterized protein</fullName>
    </submittedName>
</protein>
<evidence type="ECO:0000256" key="1">
    <source>
        <dbReference type="SAM" id="MobiDB-lite"/>
    </source>
</evidence>
<proteinExistence type="predicted"/>
<sequence length="109" mass="12836">MFQREKSGPSNSAGEEKNSVNSNDGEISQAYLETRKIPRDMYSLEKRQKNKRTPEKLATLKRNIEQTLKRRRNGICNEIERNWFIQGAHLEKHRHNLQVTRELTARGLM</sequence>
<dbReference type="Proteomes" id="UP001163046">
    <property type="component" value="Unassembled WGS sequence"/>
</dbReference>
<feature type="region of interest" description="Disordered" evidence="1">
    <location>
        <begin position="1"/>
        <end position="53"/>
    </location>
</feature>
<name>A0A9X0DC44_9CNID</name>
<gene>
    <name evidence="2" type="ORF">OS493_000013</name>
</gene>